<keyword evidence="1" id="KW-0472">Membrane</keyword>
<feature type="transmembrane region" description="Helical" evidence="1">
    <location>
        <begin position="37"/>
        <end position="57"/>
    </location>
</feature>
<dbReference type="AlphaFoldDB" id="A0A6J4Q636"/>
<keyword evidence="1" id="KW-1133">Transmembrane helix</keyword>
<evidence type="ECO:0000256" key="1">
    <source>
        <dbReference type="SAM" id="Phobius"/>
    </source>
</evidence>
<accession>A0A6J4Q636</accession>
<gene>
    <name evidence="3" type="ORF">AVDCRST_MAG37-876</name>
</gene>
<keyword evidence="1" id="KW-0812">Transmembrane</keyword>
<dbReference type="Pfam" id="PF04294">
    <property type="entry name" value="VanW"/>
    <property type="match status" value="1"/>
</dbReference>
<name>A0A6J4Q636_9ACTN</name>
<evidence type="ECO:0000259" key="2">
    <source>
        <dbReference type="Pfam" id="PF12229"/>
    </source>
</evidence>
<sequence>MSLKKSKVRVSPEEGFRVRNTASGSYKHRRKRGKRRIVAPVLVLCAVLALLVAADYWTNSGEIYRGVAVGSVDLGGKTPDEARALVEEQASSDLREIRFTGAPEDLSLSTQRLGLSFDAAGTVDDAYGVGREGSVLKRLGDRVMAAWSTVTVPPVVDYNRVAARGEIQNLAARVNAEPRDGAVNISGGQAEVVESREGYNVNVDATAANVDEALNAMSGEVEVVGERQAPAVLTPAAEAAAAKAQQAMASGPVQLSAGGENWKLSAEKIGQTLSFTPEGGELRVGLDQERFREVASDMFDDLTVEAAEAEFEVQGNGVSVVEGQTGKQIEEEQLFGNVEAGLFQGQRNFQVPVTVTEPELTTEEAEALKPTELIGSYRTNYAIVPDEDGERAENLEIASSAINGTFLAPGEVFSVNEVAAPLEYNKTKVIIEGREEKADGGGLCQVSSTLYMAANYAGLDIIERHPHYAQLPYIRPGLDATVWFGSLDMKFENTTDGYVLLQERVADDGYIYAEIWGKPTGKKVEMDSEPEYRTPEEAKWITYQKVTENGEVIFDGELHKDSYKPLTDEKGKVIAADAEELEIAPVNP</sequence>
<feature type="domain" description="YoaR-like putative peptidoglycan binding" evidence="2">
    <location>
        <begin position="279"/>
        <end position="347"/>
    </location>
</feature>
<evidence type="ECO:0000313" key="3">
    <source>
        <dbReference type="EMBL" id="CAA9434508.1"/>
    </source>
</evidence>
<reference evidence="3" key="1">
    <citation type="submission" date="2020-02" db="EMBL/GenBank/DDBJ databases">
        <authorList>
            <person name="Meier V. D."/>
        </authorList>
    </citation>
    <scope>NUCLEOTIDE SEQUENCE</scope>
    <source>
        <strain evidence="3">AVDCRST_MAG37</strain>
    </source>
</reference>
<dbReference type="EMBL" id="CADCVD010000031">
    <property type="protein sequence ID" value="CAA9434508.1"/>
    <property type="molecule type" value="Genomic_DNA"/>
</dbReference>
<organism evidence="3">
    <name type="scientific">uncultured Rubrobacteraceae bacterium</name>
    <dbReference type="NCBI Taxonomy" id="349277"/>
    <lineage>
        <taxon>Bacteria</taxon>
        <taxon>Bacillati</taxon>
        <taxon>Actinomycetota</taxon>
        <taxon>Rubrobacteria</taxon>
        <taxon>Rubrobacterales</taxon>
        <taxon>Rubrobacteraceae</taxon>
        <taxon>environmental samples</taxon>
    </lineage>
</organism>
<dbReference type="PANTHER" id="PTHR35788:SF1">
    <property type="entry name" value="EXPORTED PROTEIN"/>
    <property type="match status" value="1"/>
</dbReference>
<dbReference type="InterPro" id="IPR052913">
    <property type="entry name" value="Glycopeptide_resist_protein"/>
</dbReference>
<dbReference type="InterPro" id="IPR007391">
    <property type="entry name" value="Vancomycin_resist_VanW"/>
</dbReference>
<feature type="domain" description="YoaR-like putative peptidoglycan binding" evidence="2">
    <location>
        <begin position="108"/>
        <end position="221"/>
    </location>
</feature>
<dbReference type="PANTHER" id="PTHR35788">
    <property type="entry name" value="EXPORTED PROTEIN-RELATED"/>
    <property type="match status" value="1"/>
</dbReference>
<dbReference type="InterPro" id="IPR022029">
    <property type="entry name" value="YoaR-like_PG-bd"/>
</dbReference>
<proteinExistence type="predicted"/>
<protein>
    <submittedName>
        <fullName evidence="3">Vancomycin B-type resistance protein VanW</fullName>
    </submittedName>
</protein>
<dbReference type="Pfam" id="PF12229">
    <property type="entry name" value="PG_binding_4"/>
    <property type="match status" value="2"/>
</dbReference>